<organism evidence="2 3">
    <name type="scientific">Candidatus Portnoybacteria bacterium CG09_land_8_20_14_0_10_44_13</name>
    <dbReference type="NCBI Taxonomy" id="1974811"/>
    <lineage>
        <taxon>Bacteria</taxon>
        <taxon>Candidatus Portnoyibacteriota</taxon>
    </lineage>
</organism>
<dbReference type="InterPro" id="IPR020290">
    <property type="entry name" value="Gp88"/>
</dbReference>
<accession>A0A2H0WVW3</accession>
<evidence type="ECO:0000259" key="1">
    <source>
        <dbReference type="Pfam" id="PF17338"/>
    </source>
</evidence>
<dbReference type="AlphaFoldDB" id="A0A2H0WVW3"/>
<dbReference type="Pfam" id="PF17338">
    <property type="entry name" value="GP88"/>
    <property type="match status" value="1"/>
</dbReference>
<dbReference type="EMBL" id="PEZF01000067">
    <property type="protein sequence ID" value="PIS16802.1"/>
    <property type="molecule type" value="Genomic_DNA"/>
</dbReference>
<protein>
    <recommendedName>
        <fullName evidence="1">Gene product 88 domain-containing protein</fullName>
    </recommendedName>
</protein>
<gene>
    <name evidence="2" type="ORF">COT61_01985</name>
</gene>
<comment type="caution">
    <text evidence="2">The sequence shown here is derived from an EMBL/GenBank/DDBJ whole genome shotgun (WGS) entry which is preliminary data.</text>
</comment>
<dbReference type="Proteomes" id="UP000229080">
    <property type="component" value="Unassembled WGS sequence"/>
</dbReference>
<reference evidence="3" key="1">
    <citation type="submission" date="2017-09" db="EMBL/GenBank/DDBJ databases">
        <title>Depth-based differentiation of microbial function through sediment-hosted aquifers and enrichment of novel symbionts in the deep terrestrial subsurface.</title>
        <authorList>
            <person name="Probst A.J."/>
            <person name="Ladd B."/>
            <person name="Jarett J.K."/>
            <person name="Geller-Mcgrath D.E."/>
            <person name="Sieber C.M.K."/>
            <person name="Emerson J.B."/>
            <person name="Anantharaman K."/>
            <person name="Thomas B.C."/>
            <person name="Malmstrom R."/>
            <person name="Stieglmeier M."/>
            <person name="Klingl A."/>
            <person name="Woyke T."/>
            <person name="Ryan C.M."/>
            <person name="Banfield J.F."/>
        </authorList>
    </citation>
    <scope>NUCLEOTIDE SEQUENCE [LARGE SCALE GENOMIC DNA]</scope>
</reference>
<sequence>MYYLTKGNREMDPEVYLFNLPIILTCRPTLWREKNCYGKKGNYRRFKGSIERALNKRYELSLSDEFVEIITNEIFRRKISLVRVHVTGDFYSEEYVRKWIQIAANCPQTRFRTTTKRRDLKDTILELHSLSNLILGKAWILRGLSRRWDSR</sequence>
<evidence type="ECO:0000313" key="3">
    <source>
        <dbReference type="Proteomes" id="UP000229080"/>
    </source>
</evidence>
<feature type="domain" description="Gene product 88" evidence="1">
    <location>
        <begin position="17"/>
        <end position="134"/>
    </location>
</feature>
<proteinExistence type="predicted"/>
<name>A0A2H0WVW3_9BACT</name>
<evidence type="ECO:0000313" key="2">
    <source>
        <dbReference type="EMBL" id="PIS16802.1"/>
    </source>
</evidence>